<dbReference type="Gene3D" id="3.10.20.90">
    <property type="entry name" value="Phosphatidylinositol 3-kinase Catalytic Subunit, Chain A, domain 1"/>
    <property type="match status" value="1"/>
</dbReference>
<dbReference type="InterPro" id="IPR006636">
    <property type="entry name" value="STI1_HS-bd"/>
</dbReference>
<dbReference type="PROSITE" id="PS00299">
    <property type="entry name" value="UBIQUITIN_1"/>
    <property type="match status" value="1"/>
</dbReference>
<dbReference type="InterPro" id="IPR015940">
    <property type="entry name" value="UBA"/>
</dbReference>
<dbReference type="PROSITE" id="PS50030">
    <property type="entry name" value="UBA"/>
    <property type="match status" value="1"/>
</dbReference>
<dbReference type="EMBL" id="PYDT01000006">
    <property type="protein sequence ID" value="THU57143.1"/>
    <property type="molecule type" value="Genomic_DNA"/>
</dbReference>
<comment type="caution">
    <text evidence="5">The sequence shown here is derived from an EMBL/GenBank/DDBJ whole genome shotgun (WGS) entry which is preliminary data.</text>
</comment>
<feature type="region of interest" description="Disordered" evidence="2">
    <location>
        <begin position="761"/>
        <end position="811"/>
    </location>
</feature>
<dbReference type="InterPro" id="IPR019954">
    <property type="entry name" value="Ubiquitin_CS"/>
</dbReference>
<protein>
    <recommendedName>
        <fullName evidence="1">Ubiquilin</fullName>
    </recommendedName>
</protein>
<dbReference type="InterPro" id="IPR029071">
    <property type="entry name" value="Ubiquitin-like_domsf"/>
</dbReference>
<dbReference type="STRING" id="52838.A0A4S8J6I0"/>
<feature type="compositionally biased region" description="Polar residues" evidence="2">
    <location>
        <begin position="306"/>
        <end position="330"/>
    </location>
</feature>
<feature type="compositionally biased region" description="Low complexity" evidence="2">
    <location>
        <begin position="459"/>
        <end position="469"/>
    </location>
</feature>
<accession>A0A4S8J6I0</accession>
<evidence type="ECO:0000259" key="4">
    <source>
        <dbReference type="PROSITE" id="PS50053"/>
    </source>
</evidence>
<dbReference type="SMART" id="SM00165">
    <property type="entry name" value="UBA"/>
    <property type="match status" value="1"/>
</dbReference>
<reference evidence="5 6" key="1">
    <citation type="journal article" date="2019" name="Nat. Plants">
        <title>Genome sequencing of Musa balbisiana reveals subgenome evolution and function divergence in polyploid bananas.</title>
        <authorList>
            <person name="Yao X."/>
        </authorList>
    </citation>
    <scope>NUCLEOTIDE SEQUENCE [LARGE SCALE GENOMIC DNA]</scope>
    <source>
        <strain evidence="6">cv. DH-PKW</strain>
        <tissue evidence="5">Leaves</tissue>
    </source>
</reference>
<dbReference type="SUPFAM" id="SSF46934">
    <property type="entry name" value="UBA-like"/>
    <property type="match status" value="1"/>
</dbReference>
<dbReference type="SUPFAM" id="SSF54236">
    <property type="entry name" value="Ubiquitin-like"/>
    <property type="match status" value="1"/>
</dbReference>
<dbReference type="GO" id="GO:0005829">
    <property type="term" value="C:cytosol"/>
    <property type="evidence" value="ECO:0007669"/>
    <property type="project" value="TreeGrafter"/>
</dbReference>
<dbReference type="CDD" id="cd16106">
    <property type="entry name" value="Ubl_Dsk2p_like"/>
    <property type="match status" value="1"/>
</dbReference>
<dbReference type="PANTHER" id="PTHR10677:SF3">
    <property type="entry name" value="FI07626P-RELATED"/>
    <property type="match status" value="1"/>
</dbReference>
<feature type="region of interest" description="Disordered" evidence="2">
    <location>
        <begin position="459"/>
        <end position="478"/>
    </location>
</feature>
<dbReference type="GO" id="GO:0031593">
    <property type="term" value="F:polyubiquitin modification-dependent protein binding"/>
    <property type="evidence" value="ECO:0007669"/>
    <property type="project" value="TreeGrafter"/>
</dbReference>
<dbReference type="CDD" id="cd14399">
    <property type="entry name" value="UBA_PLICs"/>
    <property type="match status" value="1"/>
</dbReference>
<dbReference type="SMART" id="SM00727">
    <property type="entry name" value="STI1"/>
    <property type="match status" value="4"/>
</dbReference>
<feature type="domain" description="UBA" evidence="3">
    <location>
        <begin position="506"/>
        <end position="550"/>
    </location>
</feature>
<feature type="compositionally biased region" description="Polar residues" evidence="2">
    <location>
        <begin position="731"/>
        <end position="742"/>
    </location>
</feature>
<proteinExistence type="predicted"/>
<name>A0A4S8J6I0_MUSBA</name>
<feature type="compositionally biased region" description="Low complexity" evidence="2">
    <location>
        <begin position="336"/>
        <end position="350"/>
    </location>
</feature>
<dbReference type="FunFam" id="1.10.8.10:FF:000079">
    <property type="entry name" value="Ubiquitin family protein"/>
    <property type="match status" value="1"/>
</dbReference>
<feature type="domain" description="Ubiquitin-like" evidence="4">
    <location>
        <begin position="22"/>
        <end position="91"/>
    </location>
</feature>
<feature type="compositionally biased region" description="Basic and acidic residues" evidence="2">
    <location>
        <begin position="773"/>
        <end position="782"/>
    </location>
</feature>
<organism evidence="5 6">
    <name type="scientific">Musa balbisiana</name>
    <name type="common">Banana</name>
    <dbReference type="NCBI Taxonomy" id="52838"/>
    <lineage>
        <taxon>Eukaryota</taxon>
        <taxon>Viridiplantae</taxon>
        <taxon>Streptophyta</taxon>
        <taxon>Embryophyta</taxon>
        <taxon>Tracheophyta</taxon>
        <taxon>Spermatophyta</taxon>
        <taxon>Magnoliopsida</taxon>
        <taxon>Liliopsida</taxon>
        <taxon>Zingiberales</taxon>
        <taxon>Musaceae</taxon>
        <taxon>Musa</taxon>
    </lineage>
</organism>
<dbReference type="FunFam" id="1.10.260.100:FF:000001">
    <property type="entry name" value="Ubiquilin 1"/>
    <property type="match status" value="1"/>
</dbReference>
<dbReference type="InterPro" id="IPR000626">
    <property type="entry name" value="Ubiquitin-like_dom"/>
</dbReference>
<evidence type="ECO:0000313" key="5">
    <source>
        <dbReference type="EMBL" id="THU57143.1"/>
    </source>
</evidence>
<dbReference type="Gene3D" id="1.10.8.10">
    <property type="entry name" value="DNA helicase RuvA subunit, C-terminal domain"/>
    <property type="match status" value="1"/>
</dbReference>
<evidence type="ECO:0000256" key="2">
    <source>
        <dbReference type="SAM" id="MobiDB-lite"/>
    </source>
</evidence>
<sequence>MGTDGDSGRASGSDTVGGAAAVTVHVRSSSGSKFSVQTALDSTVAALKAALVEKCNIPVEQQRLIYKGRILKDEQTLESYGLESDHTIHLVRGSIPPAASADVTAASNGASRVPNNTAGVESGASNEGGRFGADFGGSLFPGLGVNRRDGSGSGFLGFGLPDLNQMQQQLAQNPSMMREIMNMPAVQSLINNPDLLRNMIMNNPQMREIIDRNPDFAHVLNDPSTLRQSLEVMRNPELMRELMRNTDRAMSNIESSPEGFNMLRRMYETVQEPFLNATTGAGNMGNDLERNPFAALLGNQGAMQARDQTPNQSVTDSDATNETAAPNSNPLPNPWGRTAGGARTTNTRQAPASDGRSPGIAGLGGPGLPELERMAGGMPDPSFLNQLLQNPAIMQMMQSLLSNPQFMNQVLNQQLGGSLGSNSQLRDMLQNPELIRQLTSPEMLQQLQSFQQSLLSQVVRQQSSQEQNQNDGGAAGTTNTSGLELLMNMFGGLGPGAGVPNNPDVPPEERYATQLSQLQEMGFLDTPANIRALSATSGNVHAAVDWLLRNIVHTWHNRVRTCRVISTQDWTLAYMTLCTNPQIAFSRAHLPVLPPPRFSLSRARALAVVPPILSRSRPPTPFLLLVFHISLLPRIRVRVRFFGQPTMARIAGGVNGRSRLVSGGSAMPAGDKKQTVSVKKVALRELSNESGNIINWQPENFILKEKGQDPDLIKVFVPDSARLAGSKRKQSNGPANPSSSQMPGKICSHGNLVYVRRRLETEQAKTGTSGNANKDESSESRMSEGVVTVEPNPDLNKIQEPKTDTFGGPSGLNSCEKTNSGLVVSEPHDSSVISETPVIDDSLKVNNQDRGERFLQLQMFLKSCTQSSQEDYMQMLRSLSAAGRSKHAVELEKRAIHLLLEEGKELHRMKVLNVLGKASQQDHVMRPAHTDENKYDEVQ</sequence>
<evidence type="ECO:0000256" key="1">
    <source>
        <dbReference type="ARBA" id="ARBA00071717"/>
    </source>
</evidence>
<evidence type="ECO:0000313" key="6">
    <source>
        <dbReference type="Proteomes" id="UP000317650"/>
    </source>
</evidence>
<dbReference type="InterPro" id="IPR015496">
    <property type="entry name" value="Ubiquilin"/>
</dbReference>
<feature type="compositionally biased region" description="Basic and acidic residues" evidence="2">
    <location>
        <begin position="923"/>
        <end position="939"/>
    </location>
</feature>
<gene>
    <name evidence="5" type="ORF">C4D60_Mb03t00410</name>
</gene>
<dbReference type="SMART" id="SM00213">
    <property type="entry name" value="UBQ"/>
    <property type="match status" value="1"/>
</dbReference>
<evidence type="ECO:0000259" key="3">
    <source>
        <dbReference type="PROSITE" id="PS50030"/>
    </source>
</evidence>
<dbReference type="FunFam" id="3.10.20.90:FF:000205">
    <property type="entry name" value="2'-5'-oligoadenylate synthase-like protein 2"/>
    <property type="match status" value="1"/>
</dbReference>
<feature type="region of interest" description="Disordered" evidence="2">
    <location>
        <begin position="920"/>
        <end position="939"/>
    </location>
</feature>
<dbReference type="Pfam" id="PF00627">
    <property type="entry name" value="UBA"/>
    <property type="match status" value="1"/>
</dbReference>
<dbReference type="Gene3D" id="1.10.260.100">
    <property type="match status" value="1"/>
</dbReference>
<keyword evidence="6" id="KW-1185">Reference proteome</keyword>
<feature type="region of interest" description="Disordered" evidence="2">
    <location>
        <begin position="302"/>
        <end position="373"/>
    </location>
</feature>
<dbReference type="GO" id="GO:0006511">
    <property type="term" value="P:ubiquitin-dependent protein catabolic process"/>
    <property type="evidence" value="ECO:0007669"/>
    <property type="project" value="TreeGrafter"/>
</dbReference>
<dbReference type="Pfam" id="PF23195">
    <property type="entry name" value="UBQLN1"/>
    <property type="match status" value="1"/>
</dbReference>
<dbReference type="PANTHER" id="PTHR10677">
    <property type="entry name" value="UBIQUILIN"/>
    <property type="match status" value="1"/>
</dbReference>
<feature type="region of interest" description="Disordered" evidence="2">
    <location>
        <begin position="723"/>
        <end position="747"/>
    </location>
</feature>
<dbReference type="PROSITE" id="PS50053">
    <property type="entry name" value="UBIQUITIN_2"/>
    <property type="match status" value="1"/>
</dbReference>
<dbReference type="Pfam" id="PF00240">
    <property type="entry name" value="ubiquitin"/>
    <property type="match status" value="1"/>
</dbReference>
<dbReference type="InterPro" id="IPR009060">
    <property type="entry name" value="UBA-like_sf"/>
</dbReference>
<dbReference type="AlphaFoldDB" id="A0A4S8J6I0"/>
<dbReference type="Proteomes" id="UP000317650">
    <property type="component" value="Chromosome 3"/>
</dbReference>
<dbReference type="GO" id="GO:0005634">
    <property type="term" value="C:nucleus"/>
    <property type="evidence" value="ECO:0007669"/>
    <property type="project" value="UniProtKB-ARBA"/>
</dbReference>